<dbReference type="PIRSF" id="PIRSF031900">
    <property type="entry name" value="UCP031900"/>
    <property type="match status" value="1"/>
</dbReference>
<dbReference type="SUPFAM" id="SSF50956">
    <property type="entry name" value="Thermostable phytase (3-phytase)"/>
    <property type="match status" value="1"/>
</dbReference>
<sequence>MTRLLPALRLPTRRAAALASVMLAAALLLMPAPARAVIDVPLQDVTIRSKQIDAFRIGRADEPRFGELTFLGGLELLSGNRHMGGLSGLVLSADGREMVAIADNGLWLTATIDADPNGRPLAVRDARLGAIIGPNGRPLMDRGRGDAEALALRRNPDGTGELYMATERYHAIYAFPYPLTDPRTPGRSIDLPATLTGNLRHNKGMEAVAFANSGPLAGTLVVVSERGQTFNSNLPGYLLGGSTPGTFTVLRQDSYDATDAAFLDNGDMVLLERRFTLRHGIGMRVRLLPAAELKPGAMVVGRVLLEAGFSEQIDNMEGVAVHRNAAGETILTIVSDDNRSILQRTLLLRFRIDG</sequence>
<dbReference type="EMBL" id="CP046908">
    <property type="protein sequence ID" value="QGZ35342.1"/>
    <property type="molecule type" value="Genomic_DNA"/>
</dbReference>
<protein>
    <recommendedName>
        <fullName evidence="2">Phytase-like domain-containing protein</fullName>
    </recommendedName>
</protein>
<evidence type="ECO:0000259" key="2">
    <source>
        <dbReference type="Pfam" id="PF13449"/>
    </source>
</evidence>
<dbReference type="InterPro" id="IPR027372">
    <property type="entry name" value="Phytase-like_dom"/>
</dbReference>
<feature type="chain" id="PRO_5032472646" description="Phytase-like domain-containing protein" evidence="1">
    <location>
        <begin position="37"/>
        <end position="354"/>
    </location>
</feature>
<dbReference type="InterPro" id="IPR014567">
    <property type="entry name" value="UCP031900"/>
</dbReference>
<accession>A0A857CA17</accession>
<dbReference type="Proteomes" id="UP000435648">
    <property type="component" value="Chromosome"/>
</dbReference>
<evidence type="ECO:0000313" key="4">
    <source>
        <dbReference type="Proteomes" id="UP000435648"/>
    </source>
</evidence>
<feature type="signal peptide" evidence="1">
    <location>
        <begin position="1"/>
        <end position="36"/>
    </location>
</feature>
<reference evidence="3 4" key="1">
    <citation type="submission" date="2019-12" db="EMBL/GenBank/DDBJ databases">
        <title>The genome of Stappia indica PHM037.</title>
        <authorList>
            <person name="Kacar D."/>
            <person name="Galan B."/>
            <person name="Canedo L."/>
            <person name="Rodriguez P."/>
            <person name="de la Calle F."/>
            <person name="Garcia J.L."/>
        </authorList>
    </citation>
    <scope>NUCLEOTIDE SEQUENCE [LARGE SCALE GENOMIC DNA]</scope>
    <source>
        <strain evidence="3 4">PHM037</strain>
    </source>
</reference>
<organism evidence="3 4">
    <name type="scientific">Stappia indica</name>
    <dbReference type="NCBI Taxonomy" id="538381"/>
    <lineage>
        <taxon>Bacteria</taxon>
        <taxon>Pseudomonadati</taxon>
        <taxon>Pseudomonadota</taxon>
        <taxon>Alphaproteobacteria</taxon>
        <taxon>Hyphomicrobiales</taxon>
        <taxon>Stappiaceae</taxon>
        <taxon>Stappia</taxon>
    </lineage>
</organism>
<evidence type="ECO:0000313" key="3">
    <source>
        <dbReference type="EMBL" id="QGZ35342.1"/>
    </source>
</evidence>
<name>A0A857CA17_9HYPH</name>
<gene>
    <name evidence="3" type="ORF">GH266_13075</name>
</gene>
<dbReference type="Pfam" id="PF13449">
    <property type="entry name" value="Phytase-like"/>
    <property type="match status" value="1"/>
</dbReference>
<feature type="domain" description="Phytase-like" evidence="2">
    <location>
        <begin position="82"/>
        <end position="338"/>
    </location>
</feature>
<dbReference type="AlphaFoldDB" id="A0A857CA17"/>
<dbReference type="RefSeq" id="WP_158194214.1">
    <property type="nucleotide sequence ID" value="NZ_CP046908.1"/>
</dbReference>
<dbReference type="KEGG" id="siw:GH266_13075"/>
<dbReference type="OrthoDB" id="9798693at2"/>
<proteinExistence type="predicted"/>
<evidence type="ECO:0000256" key="1">
    <source>
        <dbReference type="SAM" id="SignalP"/>
    </source>
</evidence>
<keyword evidence="1" id="KW-0732">Signal</keyword>